<dbReference type="KEGG" id="mmag:MMAD_06060"/>
<feature type="domain" description="PucR C-terminal helix-turn-helix" evidence="2">
    <location>
        <begin position="485"/>
        <end position="543"/>
    </location>
</feature>
<evidence type="ECO:0000259" key="2">
    <source>
        <dbReference type="Pfam" id="PF13556"/>
    </source>
</evidence>
<evidence type="ECO:0008006" key="6">
    <source>
        <dbReference type="Google" id="ProtNLM"/>
    </source>
</evidence>
<dbReference type="RefSeq" id="WP_163732343.1">
    <property type="nucleotide sequence ID" value="NZ_AP022610.1"/>
</dbReference>
<dbReference type="InterPro" id="IPR042070">
    <property type="entry name" value="PucR_C-HTH_sf"/>
</dbReference>
<comment type="similarity">
    <text evidence="1">Belongs to the CdaR family.</text>
</comment>
<feature type="domain" description="CdaR GGDEF-like" evidence="3">
    <location>
        <begin position="322"/>
        <end position="432"/>
    </location>
</feature>
<dbReference type="AlphaFoldDB" id="A0A7I7XCG2"/>
<accession>A0A7I7XCG2</accession>
<evidence type="ECO:0000256" key="1">
    <source>
        <dbReference type="ARBA" id="ARBA00006754"/>
    </source>
</evidence>
<dbReference type="Proteomes" id="UP000466517">
    <property type="component" value="Chromosome"/>
</dbReference>
<dbReference type="Pfam" id="PF17853">
    <property type="entry name" value="GGDEF_2"/>
    <property type="match status" value="1"/>
</dbReference>
<name>A0A7I7XCG2_9MYCO</name>
<evidence type="ECO:0000313" key="4">
    <source>
        <dbReference type="EMBL" id="BBZ26311.1"/>
    </source>
</evidence>
<sequence>MNADSTIADDSGAGDATGNLVELARISFSSLDPTEIFSTATHGVGALSTCRVEAAYRSVDGDMALYPAEQDVAPELETVLRAADWQGGYVPPQGGWGWVLQLSHQGVVHGCLAVRAAAEPSRDELLTLDLLAQQAGAALACAHLHQRDVVRAHRLEASNRELIDAVQSLESRSRVYELLDSALAEGAGQEGIVEALHRLTGCAACLEDAFGNLLAWAGPGRPLRHQKPGRAQRDQFLRLLSTQGGPVRREGRVCVLIQPHVDILGVLALVGADDEIGEEELFALRYGSSVLGLELSHRRTLAETELNVRRELVDDLLAGTDADGAYARAEALGHDLRRPHHVAVVHVIRGAGNSDAAAIDRAATNLRLRYLLGRQDGLVVLLLEGRPSLDALHQEVCRQLGHGSHAIGLGPRCDVPMDIPQSFSKARRALSIRLNSAHPEGHADYDELGFYHLVDAAHTMGVAHDYVRKWLGVLLDYDVAKRSDLVHTLNYYLECGGNYDESAAALHVHRSTLRYRLGRIADLTGFDLRDVDTRFNLHAATRAWRFLTPEP</sequence>
<keyword evidence="5" id="KW-1185">Reference proteome</keyword>
<evidence type="ECO:0000259" key="3">
    <source>
        <dbReference type="Pfam" id="PF17853"/>
    </source>
</evidence>
<dbReference type="InterPro" id="IPR041522">
    <property type="entry name" value="CdaR_GGDEF"/>
</dbReference>
<dbReference type="InterPro" id="IPR025736">
    <property type="entry name" value="PucR_C-HTH_dom"/>
</dbReference>
<dbReference type="Pfam" id="PF13556">
    <property type="entry name" value="HTH_30"/>
    <property type="match status" value="1"/>
</dbReference>
<reference evidence="4 5" key="1">
    <citation type="journal article" date="2019" name="Emerg. Microbes Infect.">
        <title>Comprehensive subspecies identification of 175 nontuberculous mycobacteria species based on 7547 genomic profiles.</title>
        <authorList>
            <person name="Matsumoto Y."/>
            <person name="Kinjo T."/>
            <person name="Motooka D."/>
            <person name="Nabeya D."/>
            <person name="Jung N."/>
            <person name="Uechi K."/>
            <person name="Horii T."/>
            <person name="Iida T."/>
            <person name="Fujita J."/>
            <person name="Nakamura S."/>
        </authorList>
    </citation>
    <scope>NUCLEOTIDE SEQUENCE [LARGE SCALE GENOMIC DNA]</scope>
    <source>
        <strain evidence="4 5">JCM 13574</strain>
    </source>
</reference>
<proteinExistence type="inferred from homology"/>
<organism evidence="4 5">
    <name type="scientific">Mycolicibacterium madagascariense</name>
    <dbReference type="NCBI Taxonomy" id="212765"/>
    <lineage>
        <taxon>Bacteria</taxon>
        <taxon>Bacillati</taxon>
        <taxon>Actinomycetota</taxon>
        <taxon>Actinomycetes</taxon>
        <taxon>Mycobacteriales</taxon>
        <taxon>Mycobacteriaceae</taxon>
        <taxon>Mycolicibacterium</taxon>
    </lineage>
</organism>
<dbReference type="PANTHER" id="PTHR33744">
    <property type="entry name" value="CARBOHYDRATE DIACID REGULATOR"/>
    <property type="match status" value="1"/>
</dbReference>
<evidence type="ECO:0000313" key="5">
    <source>
        <dbReference type="Proteomes" id="UP000466517"/>
    </source>
</evidence>
<dbReference type="PANTHER" id="PTHR33744:SF1">
    <property type="entry name" value="DNA-BINDING TRANSCRIPTIONAL ACTIVATOR ADER"/>
    <property type="match status" value="1"/>
</dbReference>
<dbReference type="Gene3D" id="1.10.10.2840">
    <property type="entry name" value="PucR C-terminal helix-turn-helix domain"/>
    <property type="match status" value="1"/>
</dbReference>
<gene>
    <name evidence="4" type="ORF">MMAD_06060</name>
</gene>
<dbReference type="EMBL" id="AP022610">
    <property type="protein sequence ID" value="BBZ26311.1"/>
    <property type="molecule type" value="Genomic_DNA"/>
</dbReference>
<dbReference type="InterPro" id="IPR051448">
    <property type="entry name" value="CdaR-like_regulators"/>
</dbReference>
<protein>
    <recommendedName>
        <fullName evidence="6">Transcriptional regulator</fullName>
    </recommendedName>
</protein>